<name>A0A2A5SI09_9LACT</name>
<sequence>MFNLYNDKEFSAVSEFVLWIEDSYIELMDNFEISTFILDLVGIVTVQGKGFDELIDAAIYPEWKDIQLKFSNDDLYHQLIQFVNFYHSEYEFDMSLLLKLLNNSQNRKMFEKILESKI</sequence>
<dbReference type="Proteomes" id="UP000501558">
    <property type="component" value="Chromosome"/>
</dbReference>
<dbReference type="AlphaFoldDB" id="A0A2A5SI09"/>
<reference evidence="1 2" key="1">
    <citation type="submission" date="2019-12" db="EMBL/GenBank/DDBJ databases">
        <title>Whole genome sequences of Lactococcus raffinolactis strains isolated from sewage.</title>
        <authorList>
            <person name="Ybazeta G."/>
            <person name="Ross M."/>
            <person name="Brabant-Kirwan D."/>
            <person name="Saleh M."/>
            <person name="Dillon J.A."/>
            <person name="Splinter K."/>
            <person name="Nokhbeh R."/>
        </authorList>
    </citation>
    <scope>NUCLEOTIDE SEQUENCE [LARGE SCALE GENOMIC DNA]</scope>
    <source>
        <strain evidence="1 2">Lr_19_14</strain>
    </source>
</reference>
<gene>
    <name evidence="1" type="ORF">GU334_01755</name>
</gene>
<evidence type="ECO:0000313" key="2">
    <source>
        <dbReference type="Proteomes" id="UP000501558"/>
    </source>
</evidence>
<protein>
    <submittedName>
        <fullName evidence="1">Uncharacterized protein</fullName>
    </submittedName>
</protein>
<proteinExistence type="predicted"/>
<accession>A0A2A5SI09</accession>
<keyword evidence="2" id="KW-1185">Reference proteome</keyword>
<dbReference type="EMBL" id="CP047628">
    <property type="protein sequence ID" value="QIW57718.1"/>
    <property type="molecule type" value="Genomic_DNA"/>
</dbReference>
<organism evidence="1 2">
    <name type="scientific">Pseudolactococcus raffinolactis</name>
    <dbReference type="NCBI Taxonomy" id="1366"/>
    <lineage>
        <taxon>Bacteria</taxon>
        <taxon>Bacillati</taxon>
        <taxon>Bacillota</taxon>
        <taxon>Bacilli</taxon>
        <taxon>Lactobacillales</taxon>
        <taxon>Streptococcaceae</taxon>
        <taxon>Pseudolactococcus</taxon>
    </lineage>
</organism>
<dbReference type="KEGG" id="lrn:CMV25_06780"/>
<dbReference type="RefSeq" id="WP_061773765.1">
    <property type="nucleotide sequence ID" value="NZ_BAAAXH010000024.1"/>
</dbReference>
<evidence type="ECO:0000313" key="1">
    <source>
        <dbReference type="EMBL" id="QIW57718.1"/>
    </source>
</evidence>
<dbReference type="GeneID" id="93295934"/>